<evidence type="ECO:0000313" key="1">
    <source>
        <dbReference type="EMBL" id="CAH6718362.1"/>
    </source>
</evidence>
<accession>A0ACA9Y0C6</accession>
<protein>
    <submittedName>
        <fullName evidence="1">Uncharacterized protein</fullName>
    </submittedName>
</protein>
<dbReference type="Proteomes" id="UP001152531">
    <property type="component" value="Unassembled WGS sequence"/>
</dbReference>
<reference evidence="1" key="1">
    <citation type="submission" date="2022-06" db="EMBL/GenBank/DDBJ databases">
        <authorList>
            <person name="Legras J.-L."/>
            <person name="Devillers H."/>
            <person name="Grondin C."/>
        </authorList>
    </citation>
    <scope>NUCLEOTIDE SEQUENCE</scope>
    <source>
        <strain evidence="1">CLIB 1444</strain>
    </source>
</reference>
<evidence type="ECO:0000313" key="2">
    <source>
        <dbReference type="Proteomes" id="UP001152531"/>
    </source>
</evidence>
<sequence length="451" mass="52200">MLTFRNSLKIWVNSLKSGNLQKLQDDLITLSVPNLKSGIVVKNEKIKIDSENHINEVNFQITNNVNSPTKHIVFIHGYGASLGCFSRNFSMANLFTDLNHNYHIHFLDNKSFGLSSNPKIPGISNYIPKCPTIKLNDDQPTDPKKLYNKYYKLVDSYEINPKEFKDYEEKFSPILNQIEDYYLDGIKHWKTARGIEIDYLVGHSYGGYWSGSYAIKNDVGKLILLSPVGVERHVHALPGVRHIDQSQDTLALKPSLDPSQYNFLSRFPILKPETISKWYFQPYLPRVLRYLGPLGVQLYWKMWYSKLAKINKLKEKRKSDGKTDPQNVYGTDRELSSIIEYLYNSITNGTMSDIYIKYLLTPSTVSKIPLYDKFMNFKNTDNRFGKFNIHFIYGQYDFMNAEAAEKLVSELNSDDEVVKFHKIDEGGHNLYIDNPFDTNKLIYDIVKADEK</sequence>
<organism evidence="1 2">
    <name type="scientific">[Candida] jaroonii</name>
    <dbReference type="NCBI Taxonomy" id="467808"/>
    <lineage>
        <taxon>Eukaryota</taxon>
        <taxon>Fungi</taxon>
        <taxon>Dikarya</taxon>
        <taxon>Ascomycota</taxon>
        <taxon>Saccharomycotina</taxon>
        <taxon>Pichiomycetes</taxon>
        <taxon>Debaryomycetaceae</taxon>
        <taxon>Yamadazyma</taxon>
    </lineage>
</organism>
<comment type="caution">
    <text evidence="1">The sequence shown here is derived from an EMBL/GenBank/DDBJ whole genome shotgun (WGS) entry which is preliminary data.</text>
</comment>
<keyword evidence="2" id="KW-1185">Reference proteome</keyword>
<proteinExistence type="predicted"/>
<name>A0ACA9Y0C6_9ASCO</name>
<gene>
    <name evidence="1" type="ORF">CLIB1444_01S05050</name>
</gene>
<dbReference type="EMBL" id="CALSDN010000001">
    <property type="protein sequence ID" value="CAH6718362.1"/>
    <property type="molecule type" value="Genomic_DNA"/>
</dbReference>